<protein>
    <submittedName>
        <fullName evidence="1">Uncharacterized protein</fullName>
    </submittedName>
</protein>
<reference evidence="1 2" key="1">
    <citation type="submission" date="2019-07" db="EMBL/GenBank/DDBJ databases">
        <title>Phenotypic and genotypic antimicrobial resistance traits of Vibrio cholerae non-O1/non-O139 isolated from a large Austrian lake frequently associated with cases of infection.</title>
        <authorList>
            <person name="Lepuschitz S."/>
            <person name="Baron S."/>
            <person name="Larvor E."/>
            <person name="Granier S."/>
            <person name="Pretzer C."/>
            <person name="Mach R.L."/>
            <person name="Farnleitner A.H."/>
            <person name="Ruppitsch W."/>
            <person name="Pleininger S."/>
            <person name="Indra A."/>
            <person name="Kirschner A.K.T."/>
        </authorList>
    </citation>
    <scope>NUCLEOTIDE SEQUENCE [LARGE SCALE GENOMIC DNA]</scope>
    <source>
        <strain evidence="1 2">A12JL36W90</strain>
    </source>
</reference>
<sequence>MQILDCEIKVLELVHPVGQKRFRGIAYEFCVDDKWLEPQPSINEVLAVTQDEAKKLIELKVKKVAKEYGYVYQPFSEV</sequence>
<organism evidence="1 2">
    <name type="scientific">Vibrio cholerae</name>
    <dbReference type="NCBI Taxonomy" id="666"/>
    <lineage>
        <taxon>Bacteria</taxon>
        <taxon>Pseudomonadati</taxon>
        <taxon>Pseudomonadota</taxon>
        <taxon>Gammaproteobacteria</taxon>
        <taxon>Vibrionales</taxon>
        <taxon>Vibrionaceae</taxon>
        <taxon>Vibrio</taxon>
    </lineage>
</organism>
<comment type="caution">
    <text evidence="1">The sequence shown here is derived from an EMBL/GenBank/DDBJ whole genome shotgun (WGS) entry which is preliminary data.</text>
</comment>
<dbReference type="EMBL" id="VIOS01000115">
    <property type="protein sequence ID" value="TQP09284.1"/>
    <property type="molecule type" value="Genomic_DNA"/>
</dbReference>
<dbReference type="Proteomes" id="UP000319979">
    <property type="component" value="Unassembled WGS sequence"/>
</dbReference>
<name>A0A543XT08_VIBCL</name>
<gene>
    <name evidence="1" type="ORF">FLM02_17640</name>
</gene>
<evidence type="ECO:0000313" key="2">
    <source>
        <dbReference type="Proteomes" id="UP000319979"/>
    </source>
</evidence>
<accession>A0A543XT08</accession>
<proteinExistence type="predicted"/>
<dbReference type="RefSeq" id="WP_069544461.1">
    <property type="nucleotide sequence ID" value="NZ_JAJPED010000039.1"/>
</dbReference>
<evidence type="ECO:0000313" key="1">
    <source>
        <dbReference type="EMBL" id="TQP09284.1"/>
    </source>
</evidence>
<dbReference type="AlphaFoldDB" id="A0A543XT08"/>